<evidence type="ECO:0000313" key="2">
    <source>
        <dbReference type="Proteomes" id="UP000314294"/>
    </source>
</evidence>
<comment type="caution">
    <text evidence="1">The sequence shown here is derived from an EMBL/GenBank/DDBJ whole genome shotgun (WGS) entry which is preliminary data.</text>
</comment>
<accession>A0A4Z2JGW9</accession>
<keyword evidence="2" id="KW-1185">Reference proteome</keyword>
<name>A0A4Z2JGW9_9TELE</name>
<dbReference type="EMBL" id="SRLO01000001">
    <property type="protein sequence ID" value="TNN89536.1"/>
    <property type="molecule type" value="Genomic_DNA"/>
</dbReference>
<dbReference type="Proteomes" id="UP000314294">
    <property type="component" value="Unassembled WGS sequence"/>
</dbReference>
<reference evidence="1 2" key="1">
    <citation type="submission" date="2019-03" db="EMBL/GenBank/DDBJ databases">
        <title>First draft genome of Liparis tanakae, snailfish: a comprehensive survey of snailfish specific genes.</title>
        <authorList>
            <person name="Kim W."/>
            <person name="Song I."/>
            <person name="Jeong J.-H."/>
            <person name="Kim D."/>
            <person name="Kim S."/>
            <person name="Ryu S."/>
            <person name="Song J.Y."/>
            <person name="Lee S.K."/>
        </authorList>
    </citation>
    <scope>NUCLEOTIDE SEQUENCE [LARGE SCALE GENOMIC DNA]</scope>
    <source>
        <tissue evidence="1">Muscle</tissue>
    </source>
</reference>
<proteinExistence type="predicted"/>
<dbReference type="AlphaFoldDB" id="A0A4Z2JGW9"/>
<protein>
    <submittedName>
        <fullName evidence="1">Uncharacterized protein</fullName>
    </submittedName>
</protein>
<organism evidence="1 2">
    <name type="scientific">Liparis tanakae</name>
    <name type="common">Tanaka's snailfish</name>
    <dbReference type="NCBI Taxonomy" id="230148"/>
    <lineage>
        <taxon>Eukaryota</taxon>
        <taxon>Metazoa</taxon>
        <taxon>Chordata</taxon>
        <taxon>Craniata</taxon>
        <taxon>Vertebrata</taxon>
        <taxon>Euteleostomi</taxon>
        <taxon>Actinopterygii</taxon>
        <taxon>Neopterygii</taxon>
        <taxon>Teleostei</taxon>
        <taxon>Neoteleostei</taxon>
        <taxon>Acanthomorphata</taxon>
        <taxon>Eupercaria</taxon>
        <taxon>Perciformes</taxon>
        <taxon>Cottioidei</taxon>
        <taxon>Cottales</taxon>
        <taxon>Liparidae</taxon>
        <taxon>Liparis</taxon>
    </lineage>
</organism>
<gene>
    <name evidence="1" type="ORF">EYF80_000139</name>
</gene>
<evidence type="ECO:0000313" key="1">
    <source>
        <dbReference type="EMBL" id="TNN89536.1"/>
    </source>
</evidence>
<sequence>MQSTDAGLQICSYAKQAPVAHMCGSSLHLSPHMCSSWPHLSPHMCSSSLHLSPHMCSSSLHLSPHMCISSLHLSPHMCGSSLHLSPQQMCISSLHLSPHMCSSRLVSEILFTCCCGDVCPLSSTVALSMVLKRLLSAQQASQPASHPMHAEYFIRFCFCRWLQNQTRTTFFLRSSFSAIAAIFSEEGRG</sequence>